<protein>
    <submittedName>
        <fullName evidence="1">Uncharacterized protein</fullName>
    </submittedName>
</protein>
<keyword evidence="2" id="KW-1185">Reference proteome</keyword>
<accession>A0A1W1HG46</accession>
<gene>
    <name evidence="1" type="ORF">MTBBW1_340001</name>
</gene>
<evidence type="ECO:0000313" key="2">
    <source>
        <dbReference type="Proteomes" id="UP000191931"/>
    </source>
</evidence>
<dbReference type="Proteomes" id="UP000191931">
    <property type="component" value="Unassembled WGS sequence"/>
</dbReference>
<evidence type="ECO:0000313" key="1">
    <source>
        <dbReference type="EMBL" id="SLM31449.1"/>
    </source>
</evidence>
<dbReference type="EMBL" id="FWEV01000268">
    <property type="protein sequence ID" value="SLM31449.1"/>
    <property type="molecule type" value="Genomic_DNA"/>
</dbReference>
<sequence length="51" mass="5927">MKLPNLLTKRLYVDRINEMLLPVPVKRDKGKDAAKIGKAFRAHFLRKSEGY</sequence>
<reference evidence="1 2" key="1">
    <citation type="submission" date="2017-03" db="EMBL/GenBank/DDBJ databases">
        <authorList>
            <person name="Afonso C.L."/>
            <person name="Miller P.J."/>
            <person name="Scott M.A."/>
            <person name="Spackman E."/>
            <person name="Goraichik I."/>
            <person name="Dimitrov K.M."/>
            <person name="Suarez D.L."/>
            <person name="Swayne D.E."/>
        </authorList>
    </citation>
    <scope>NUCLEOTIDE SEQUENCE [LARGE SCALE GENOMIC DNA]</scope>
    <source>
        <strain evidence="1">PRJEB14757</strain>
    </source>
</reference>
<proteinExistence type="predicted"/>
<name>A0A1W1HG46_9BACT</name>
<organism evidence="1 2">
    <name type="scientific">Desulfamplus magnetovallimortis</name>
    <dbReference type="NCBI Taxonomy" id="1246637"/>
    <lineage>
        <taxon>Bacteria</taxon>
        <taxon>Pseudomonadati</taxon>
        <taxon>Thermodesulfobacteriota</taxon>
        <taxon>Desulfobacteria</taxon>
        <taxon>Desulfobacterales</taxon>
        <taxon>Desulfobacteraceae</taxon>
        <taxon>Desulfamplus</taxon>
    </lineage>
</organism>
<dbReference type="AlphaFoldDB" id="A0A1W1HG46"/>